<organism evidence="2 3">
    <name type="scientific">Bradyrhizobium diversitatis</name>
    <dbReference type="NCBI Taxonomy" id="2755406"/>
    <lineage>
        <taxon>Bacteria</taxon>
        <taxon>Pseudomonadati</taxon>
        <taxon>Pseudomonadota</taxon>
        <taxon>Alphaproteobacteria</taxon>
        <taxon>Hyphomicrobiales</taxon>
        <taxon>Nitrobacteraceae</taxon>
        <taxon>Bradyrhizobium</taxon>
    </lineage>
</organism>
<dbReference type="InterPro" id="IPR001296">
    <property type="entry name" value="Glyco_trans_1"/>
</dbReference>
<feature type="domain" description="Glycosyl transferase family 1" evidence="1">
    <location>
        <begin position="177"/>
        <end position="317"/>
    </location>
</feature>
<comment type="caution">
    <text evidence="2">The sequence shown here is derived from an EMBL/GenBank/DDBJ whole genome shotgun (WGS) entry which is preliminary data.</text>
</comment>
<protein>
    <submittedName>
        <fullName evidence="2">Glycosyltransferase family 4 protein</fullName>
    </submittedName>
</protein>
<name>A0ABS0P6A1_9BRAD</name>
<evidence type="ECO:0000313" key="3">
    <source>
        <dbReference type="Proteomes" id="UP001194539"/>
    </source>
</evidence>
<dbReference type="RefSeq" id="WP_197967432.1">
    <property type="nucleotide sequence ID" value="NZ_JACEGD010000019.1"/>
</dbReference>
<sequence length="356" mass="39466">MIVVAGPLPPPVHGAALITKRAADTLRAAGFQLAFGNTSPGDARDRWRHHFNRARAYVRCGRTVLRHPEASILYLSLSGGYGLLYDLLVVVLARWLGKTIAFHHHSFAYLTKRNAILASIIRMAGVNQFHIALCPRMATILSEMYGKHLRTLVISNLAFIDLPAVELRSCDRTFSSIGYLSNISLEKGIDRFLDLMARLRESGSGLTARIAGPCADLEIEHYIKRRANEIGGIEYVGPVYDDAKVHFLSSIDVLVFPTRYVNEAQPVVIYEAQMAAIIVAASNRGCIANMVPEELLLDPRASDLDGIAEQILAWEKSVADFQTALNETERNRAALLVQREDDARKFVDLFDAPAIR</sequence>
<reference evidence="2 3" key="1">
    <citation type="submission" date="2020-07" db="EMBL/GenBank/DDBJ databases">
        <title>Bradyrhizobium diversity isolated from nodules of indigenous legumes of Western Australia.</title>
        <authorList>
            <person name="Klepa M.S."/>
        </authorList>
    </citation>
    <scope>NUCLEOTIDE SEQUENCE [LARGE SCALE GENOMIC DNA]</scope>
    <source>
        <strain evidence="2 3">CNPSo 4019</strain>
    </source>
</reference>
<dbReference type="Gene3D" id="3.40.50.2000">
    <property type="entry name" value="Glycogen Phosphorylase B"/>
    <property type="match status" value="1"/>
</dbReference>
<accession>A0ABS0P6A1</accession>
<evidence type="ECO:0000313" key="2">
    <source>
        <dbReference type="EMBL" id="MBH5388843.1"/>
    </source>
</evidence>
<gene>
    <name evidence="2" type="ORF">H1B27_21480</name>
</gene>
<dbReference type="EMBL" id="JACEGD010000019">
    <property type="protein sequence ID" value="MBH5388843.1"/>
    <property type="molecule type" value="Genomic_DNA"/>
</dbReference>
<dbReference type="PANTHER" id="PTHR12526">
    <property type="entry name" value="GLYCOSYLTRANSFERASE"/>
    <property type="match status" value="1"/>
</dbReference>
<evidence type="ECO:0000259" key="1">
    <source>
        <dbReference type="Pfam" id="PF00534"/>
    </source>
</evidence>
<proteinExistence type="predicted"/>
<dbReference type="SUPFAM" id="SSF53756">
    <property type="entry name" value="UDP-Glycosyltransferase/glycogen phosphorylase"/>
    <property type="match status" value="1"/>
</dbReference>
<dbReference type="CDD" id="cd03801">
    <property type="entry name" value="GT4_PimA-like"/>
    <property type="match status" value="1"/>
</dbReference>
<dbReference type="Proteomes" id="UP001194539">
    <property type="component" value="Unassembled WGS sequence"/>
</dbReference>
<keyword evidence="3" id="KW-1185">Reference proteome</keyword>
<dbReference type="Pfam" id="PF00534">
    <property type="entry name" value="Glycos_transf_1"/>
    <property type="match status" value="1"/>
</dbReference>